<evidence type="ECO:0000256" key="2">
    <source>
        <dbReference type="ARBA" id="ARBA00022448"/>
    </source>
</evidence>
<gene>
    <name evidence="9" type="ORF">CHYS00102_LOCUS25274</name>
</gene>
<evidence type="ECO:0000256" key="7">
    <source>
        <dbReference type="SAM" id="MobiDB-lite"/>
    </source>
</evidence>
<keyword evidence="4 8" id="KW-0812">Transmembrane</keyword>
<organism evidence="9">
    <name type="scientific">Corethron hystrix</name>
    <dbReference type="NCBI Taxonomy" id="216773"/>
    <lineage>
        <taxon>Eukaryota</taxon>
        <taxon>Sar</taxon>
        <taxon>Stramenopiles</taxon>
        <taxon>Ochrophyta</taxon>
        <taxon>Bacillariophyta</taxon>
        <taxon>Coscinodiscophyceae</taxon>
        <taxon>Corethrophycidae</taxon>
        <taxon>Corethrales</taxon>
        <taxon>Corethraceae</taxon>
        <taxon>Corethron</taxon>
    </lineage>
</organism>
<feature type="transmembrane region" description="Helical" evidence="8">
    <location>
        <begin position="86"/>
        <end position="111"/>
    </location>
</feature>
<keyword evidence="2" id="KW-0813">Transport</keyword>
<feature type="transmembrane region" description="Helical" evidence="8">
    <location>
        <begin position="415"/>
        <end position="436"/>
    </location>
</feature>
<dbReference type="Gene3D" id="1.20.1250.20">
    <property type="entry name" value="MFS general substrate transporter like domains"/>
    <property type="match status" value="1"/>
</dbReference>
<dbReference type="PANTHER" id="PTHR23517">
    <property type="entry name" value="RESISTANCE PROTEIN MDTM, PUTATIVE-RELATED-RELATED"/>
    <property type="match status" value="1"/>
</dbReference>
<comment type="subcellular location">
    <subcellularLocation>
        <location evidence="1">Cell membrane</location>
        <topology evidence="1">Multi-pass membrane protein</topology>
    </subcellularLocation>
</comment>
<evidence type="ECO:0000256" key="4">
    <source>
        <dbReference type="ARBA" id="ARBA00022692"/>
    </source>
</evidence>
<feature type="transmembrane region" description="Helical" evidence="8">
    <location>
        <begin position="179"/>
        <end position="199"/>
    </location>
</feature>
<dbReference type="GO" id="GO:0022857">
    <property type="term" value="F:transmembrane transporter activity"/>
    <property type="evidence" value="ECO:0007669"/>
    <property type="project" value="InterPro"/>
</dbReference>
<dbReference type="Pfam" id="PF07690">
    <property type="entry name" value="MFS_1"/>
    <property type="match status" value="1"/>
</dbReference>
<keyword evidence="5 8" id="KW-1133">Transmembrane helix</keyword>
<feature type="transmembrane region" description="Helical" evidence="8">
    <location>
        <begin position="328"/>
        <end position="351"/>
    </location>
</feature>
<evidence type="ECO:0000256" key="3">
    <source>
        <dbReference type="ARBA" id="ARBA00022475"/>
    </source>
</evidence>
<accession>A0A7S1FZF3</accession>
<evidence type="ECO:0000256" key="1">
    <source>
        <dbReference type="ARBA" id="ARBA00004651"/>
    </source>
</evidence>
<protein>
    <recommendedName>
        <fullName evidence="10">Major facilitator superfamily (MFS) profile domain-containing protein</fullName>
    </recommendedName>
</protein>
<evidence type="ECO:0000256" key="6">
    <source>
        <dbReference type="ARBA" id="ARBA00023136"/>
    </source>
</evidence>
<feature type="transmembrane region" description="Helical" evidence="8">
    <location>
        <begin position="211"/>
        <end position="231"/>
    </location>
</feature>
<feature type="transmembrane region" description="Helical" evidence="8">
    <location>
        <begin position="488"/>
        <end position="512"/>
    </location>
</feature>
<feature type="transmembrane region" description="Helical" evidence="8">
    <location>
        <begin position="456"/>
        <end position="476"/>
    </location>
</feature>
<keyword evidence="6 8" id="KW-0472">Membrane</keyword>
<dbReference type="InterPro" id="IPR036259">
    <property type="entry name" value="MFS_trans_sf"/>
</dbReference>
<evidence type="ECO:0000313" key="9">
    <source>
        <dbReference type="EMBL" id="CAD8898060.1"/>
    </source>
</evidence>
<reference evidence="9" key="1">
    <citation type="submission" date="2021-01" db="EMBL/GenBank/DDBJ databases">
        <authorList>
            <person name="Corre E."/>
            <person name="Pelletier E."/>
            <person name="Niang G."/>
            <person name="Scheremetjew M."/>
            <person name="Finn R."/>
            <person name="Kale V."/>
            <person name="Holt S."/>
            <person name="Cochrane G."/>
            <person name="Meng A."/>
            <person name="Brown T."/>
            <person name="Cohen L."/>
        </authorList>
    </citation>
    <scope>NUCLEOTIDE SEQUENCE</scope>
    <source>
        <strain evidence="9">308</strain>
    </source>
</reference>
<feature type="transmembrane region" description="Helical" evidence="8">
    <location>
        <begin position="47"/>
        <end position="74"/>
    </location>
</feature>
<feature type="transmembrane region" description="Helical" evidence="8">
    <location>
        <begin position="372"/>
        <end position="395"/>
    </location>
</feature>
<sequence>MSISEPINNDVTTPQTDSLLGWSEQESSTTRHNSYTRNYFSRLNVSVYLTYLCSTASTALPVVLLPTVANALVINLDDSTDADDQAAYFCSRIASSSLMGTAFGKVINGYLVDLYGAKNTSFLYFLLGALSLVCYSYSTSLIQLCLFNAALEFSESLQWPAIQVVLVELSGSQMELEDGIWISSLASRSGALLAMPLYAFVLDMGLDWRKLAFLGGIFWGFLGAVLMWLAIPHDAKKKQENNRSRSHDINSLAAPLLSHDNDDENNEDTSHARKSRSSVSYWAVLKSTPFWLVTIAHTGDSLLRTSEREVGTYFQDTAPPDGISSGTAGGMAVVLSAGVFVGLISLGGKFNRMVQSESEEGLREGWKRRKNIVVGLYIVAGLASFGLAVLALPFVRTKLTDFLEKICFPSLSTHAITILQLVHTFFMGVANSINYYQIPSLLAATYGVNKGLCNSLFEAVAYALSAILWVLVGFAVESGGADFLGWTYGWTIVTVIITISGIVMVKFINLFYIERVWKDVHRFDDE</sequence>
<evidence type="ECO:0000256" key="5">
    <source>
        <dbReference type="ARBA" id="ARBA00022989"/>
    </source>
</evidence>
<feature type="region of interest" description="Disordered" evidence="7">
    <location>
        <begin position="1"/>
        <end position="25"/>
    </location>
</feature>
<dbReference type="SUPFAM" id="SSF103473">
    <property type="entry name" value="MFS general substrate transporter"/>
    <property type="match status" value="1"/>
</dbReference>
<dbReference type="EMBL" id="HBFR01034623">
    <property type="protein sequence ID" value="CAD8898060.1"/>
    <property type="molecule type" value="Transcribed_RNA"/>
</dbReference>
<feature type="transmembrane region" description="Helical" evidence="8">
    <location>
        <begin position="123"/>
        <end position="151"/>
    </location>
</feature>
<keyword evidence="3" id="KW-1003">Cell membrane</keyword>
<dbReference type="InterPro" id="IPR050171">
    <property type="entry name" value="MFS_Transporters"/>
</dbReference>
<dbReference type="GO" id="GO:0005886">
    <property type="term" value="C:plasma membrane"/>
    <property type="evidence" value="ECO:0007669"/>
    <property type="project" value="UniProtKB-SubCell"/>
</dbReference>
<dbReference type="InterPro" id="IPR011701">
    <property type="entry name" value="MFS"/>
</dbReference>
<proteinExistence type="predicted"/>
<dbReference type="AlphaFoldDB" id="A0A7S1FZF3"/>
<dbReference type="CDD" id="cd06174">
    <property type="entry name" value="MFS"/>
    <property type="match status" value="1"/>
</dbReference>
<name>A0A7S1FZF3_9STRA</name>
<evidence type="ECO:0008006" key="10">
    <source>
        <dbReference type="Google" id="ProtNLM"/>
    </source>
</evidence>
<evidence type="ECO:0000256" key="8">
    <source>
        <dbReference type="SAM" id="Phobius"/>
    </source>
</evidence>